<dbReference type="Pfam" id="PF11848">
    <property type="entry name" value="DUF3368"/>
    <property type="match status" value="1"/>
</dbReference>
<sequence>MIVLDTSVISAFSEIRRFTLLKEILSRLKIKAIIPHTVEKKIIFSEAISALKSNGGWIDIEKAQDFEQYLFVLHDGESGVIALAKKHGWIAALDDLDARKVAKKEHVRITGTLGLLKIGYELCPIKDKQELQKIINELRNTGFFMAPDIIEGILDTEKKKPNAGEG</sequence>
<dbReference type="PANTHER" id="PTHR39550:SF1">
    <property type="entry name" value="SLL0658 PROTEIN"/>
    <property type="match status" value="1"/>
</dbReference>
<dbReference type="RefSeq" id="WP_096205345.1">
    <property type="nucleotide sequence ID" value="NZ_FZMP01000117.1"/>
</dbReference>
<evidence type="ECO:0000313" key="1">
    <source>
        <dbReference type="EMBL" id="SNQ60840.1"/>
    </source>
</evidence>
<evidence type="ECO:0008006" key="3">
    <source>
        <dbReference type="Google" id="ProtNLM"/>
    </source>
</evidence>
<name>A0A284VNI1_9EURY</name>
<dbReference type="InterPro" id="IPR021799">
    <property type="entry name" value="PIN-like_prokaryotic"/>
</dbReference>
<dbReference type="Proteomes" id="UP000218615">
    <property type="component" value="Unassembled WGS sequence"/>
</dbReference>
<accession>A0A284VNI1</accession>
<protein>
    <recommendedName>
        <fullName evidence="3">Nucleic acid-binding protein, contains PIN domain</fullName>
    </recommendedName>
</protein>
<dbReference type="SUPFAM" id="SSF88723">
    <property type="entry name" value="PIN domain-like"/>
    <property type="match status" value="1"/>
</dbReference>
<reference evidence="2" key="1">
    <citation type="submission" date="2017-06" db="EMBL/GenBank/DDBJ databases">
        <authorList>
            <person name="Cremers G."/>
        </authorList>
    </citation>
    <scope>NUCLEOTIDE SEQUENCE [LARGE SCALE GENOMIC DNA]</scope>
</reference>
<keyword evidence="2" id="KW-1185">Reference proteome</keyword>
<evidence type="ECO:0000313" key="2">
    <source>
        <dbReference type="Proteomes" id="UP000218615"/>
    </source>
</evidence>
<dbReference type="EMBL" id="FZMP01000117">
    <property type="protein sequence ID" value="SNQ60840.1"/>
    <property type="molecule type" value="Genomic_DNA"/>
</dbReference>
<proteinExistence type="predicted"/>
<dbReference type="AlphaFoldDB" id="A0A284VNI1"/>
<organism evidence="1 2">
    <name type="scientific">Candidatus Methanoperedens nitratireducens</name>
    <dbReference type="NCBI Taxonomy" id="1392998"/>
    <lineage>
        <taxon>Archaea</taxon>
        <taxon>Methanobacteriati</taxon>
        <taxon>Methanobacteriota</taxon>
        <taxon>Stenosarchaea group</taxon>
        <taxon>Methanomicrobia</taxon>
        <taxon>Methanosarcinales</taxon>
        <taxon>ANME-2 cluster</taxon>
        <taxon>Candidatus Methanoperedentaceae</taxon>
        <taxon>Candidatus Methanoperedens</taxon>
    </lineage>
</organism>
<dbReference type="PANTHER" id="PTHR39550">
    <property type="entry name" value="SLL0658 PROTEIN"/>
    <property type="match status" value="1"/>
</dbReference>
<dbReference type="InterPro" id="IPR029060">
    <property type="entry name" value="PIN-like_dom_sf"/>
</dbReference>
<gene>
    <name evidence="1" type="ORF">MNV_2030042</name>
</gene>